<dbReference type="PANTHER" id="PTHR35908:SF1">
    <property type="entry name" value="CONSERVED PROTEIN"/>
    <property type="match status" value="1"/>
</dbReference>
<feature type="domain" description="Glyoxalase-like" evidence="1">
    <location>
        <begin position="98"/>
        <end position="200"/>
    </location>
</feature>
<comment type="caution">
    <text evidence="2">The sequence shown here is derived from an EMBL/GenBank/DDBJ whole genome shotgun (WGS) entry which is preliminary data.</text>
</comment>
<dbReference type="SUPFAM" id="SSF54593">
    <property type="entry name" value="Glyoxalase/Bleomycin resistance protein/Dihydroxybiphenyl dioxygenase"/>
    <property type="match status" value="1"/>
</dbReference>
<dbReference type="RefSeq" id="WP_191248518.1">
    <property type="nucleotide sequence ID" value="NZ_BNAU01000009.1"/>
</dbReference>
<evidence type="ECO:0000259" key="1">
    <source>
        <dbReference type="Pfam" id="PF18029"/>
    </source>
</evidence>
<evidence type="ECO:0000313" key="2">
    <source>
        <dbReference type="EMBL" id="GHF22202.1"/>
    </source>
</evidence>
<name>A0ABQ3JH36_9PSEU</name>
<keyword evidence="3" id="KW-1185">Reference proteome</keyword>
<reference evidence="3" key="1">
    <citation type="journal article" date="2019" name="Int. J. Syst. Evol. Microbiol.">
        <title>The Global Catalogue of Microorganisms (GCM) 10K type strain sequencing project: providing services to taxonomists for standard genome sequencing and annotation.</title>
        <authorList>
            <consortium name="The Broad Institute Genomics Platform"/>
            <consortium name="The Broad Institute Genome Sequencing Center for Infectious Disease"/>
            <person name="Wu L."/>
            <person name="Ma J."/>
        </authorList>
    </citation>
    <scope>NUCLEOTIDE SEQUENCE [LARGE SCALE GENOMIC DNA]</scope>
    <source>
        <strain evidence="3">CGMCC 4.7677</strain>
    </source>
</reference>
<evidence type="ECO:0000313" key="3">
    <source>
        <dbReference type="Proteomes" id="UP000605897"/>
    </source>
</evidence>
<gene>
    <name evidence="2" type="ORF">GCM10017786_65580</name>
</gene>
<dbReference type="Pfam" id="PF18029">
    <property type="entry name" value="Glyoxalase_6"/>
    <property type="match status" value="1"/>
</dbReference>
<accession>A0ABQ3JH36</accession>
<sequence>MGLTGSEISEAVHDAGWRYVLSSLCTSVAVPSAREAGTLARRVLAIADHAEVDIRPGTVRLVLRPVTAGEIDLARRISELVRELGYTPRPRDTQRLEIAIDALDAEAIVPFWRAVLDYADGPNPPELIDPRGQGPAIWFQRMDAPRPQRNRIHLDVSVPHDEAPDRIRAALAAGGVLRSGEAAPAFWVLADAEGNEACITTWQGRD</sequence>
<organism evidence="2 3">
    <name type="scientific">Amycolatopsis deserti</name>
    <dbReference type="NCBI Taxonomy" id="185696"/>
    <lineage>
        <taxon>Bacteria</taxon>
        <taxon>Bacillati</taxon>
        <taxon>Actinomycetota</taxon>
        <taxon>Actinomycetes</taxon>
        <taxon>Pseudonocardiales</taxon>
        <taxon>Pseudonocardiaceae</taxon>
        <taxon>Amycolatopsis</taxon>
    </lineage>
</organism>
<dbReference type="InterPro" id="IPR041581">
    <property type="entry name" value="Glyoxalase_6"/>
</dbReference>
<proteinExistence type="predicted"/>
<dbReference type="InterPro" id="IPR029068">
    <property type="entry name" value="Glyas_Bleomycin-R_OHBP_Dase"/>
</dbReference>
<dbReference type="PANTHER" id="PTHR35908">
    <property type="entry name" value="HYPOTHETICAL FUSION PROTEIN"/>
    <property type="match status" value="1"/>
</dbReference>
<dbReference type="Proteomes" id="UP000605897">
    <property type="component" value="Unassembled WGS sequence"/>
</dbReference>
<dbReference type="Gene3D" id="3.10.180.10">
    <property type="entry name" value="2,3-Dihydroxybiphenyl 1,2-Dioxygenase, domain 1"/>
    <property type="match status" value="1"/>
</dbReference>
<dbReference type="EMBL" id="BNAU01000009">
    <property type="protein sequence ID" value="GHF22202.1"/>
    <property type="molecule type" value="Genomic_DNA"/>
</dbReference>
<protein>
    <recommendedName>
        <fullName evidence="1">Glyoxalase-like domain-containing protein</fullName>
    </recommendedName>
</protein>